<evidence type="ECO:0000313" key="3">
    <source>
        <dbReference type="EMBL" id="PKY99477.1"/>
    </source>
</evidence>
<proteinExistence type="predicted"/>
<accession>A0A2I1KV47</accession>
<feature type="chain" id="PRO_5014194885" evidence="1">
    <location>
        <begin position="24"/>
        <end position="344"/>
    </location>
</feature>
<dbReference type="Gene3D" id="3.40.190.10">
    <property type="entry name" value="Periplasmic binding protein-like II"/>
    <property type="match status" value="2"/>
</dbReference>
<dbReference type="AlphaFoldDB" id="A0A2I1KV47"/>
<protein>
    <submittedName>
        <fullName evidence="3">Myristoyl transferase</fullName>
    </submittedName>
</protein>
<evidence type="ECO:0000256" key="1">
    <source>
        <dbReference type="SAM" id="SignalP"/>
    </source>
</evidence>
<dbReference type="InterPro" id="IPR015168">
    <property type="entry name" value="SsuA/THI5"/>
</dbReference>
<dbReference type="PANTHER" id="PTHR31528:SF15">
    <property type="entry name" value="RIBOFLAVIN-BINDING PROTEIN RIBY"/>
    <property type="match status" value="1"/>
</dbReference>
<dbReference type="GO" id="GO:0009228">
    <property type="term" value="P:thiamine biosynthetic process"/>
    <property type="evidence" value="ECO:0007669"/>
    <property type="project" value="InterPro"/>
</dbReference>
<reference evidence="3 4" key="1">
    <citation type="submission" date="2017-12" db="EMBL/GenBank/DDBJ databases">
        <title>Phylogenetic diversity of female urinary microbiome.</title>
        <authorList>
            <person name="Thomas-White K."/>
            <person name="Wolfe A.J."/>
        </authorList>
    </citation>
    <scope>NUCLEOTIDE SEQUENCE [LARGE SCALE GENOMIC DNA]</scope>
    <source>
        <strain evidence="3 4">UMB0319</strain>
    </source>
</reference>
<keyword evidence="3" id="KW-0808">Transferase</keyword>
<comment type="caution">
    <text evidence="3">The sequence shown here is derived from an EMBL/GenBank/DDBJ whole genome shotgun (WGS) entry which is preliminary data.</text>
</comment>
<dbReference type="EMBL" id="PKHA01000001">
    <property type="protein sequence ID" value="PKY99477.1"/>
    <property type="molecule type" value="Genomic_DNA"/>
</dbReference>
<sequence length="344" mass="34624">MTAMSRRRLIHLATAATATSVLAACSSGTAARSQSSSSAGASAPAGSAGLTIGMSYTPNVQFAPFYMAQAGEQYAAGVTLRHHGAQEGLFDALAAGTEQLVVAGADEAVVAASGGSDLVVVGGYYQAYPGCVIVPEDSEIRSLADLAGRTIGLPGRFGENWFAFQVAMESAGLSESDLQVQEIGYTQQAALVGGKVDAIVGFSNNDAVQITLAGTPVRTLAVAEQVPLVGASLVTTNAVLEQRREELAAVVAASAAGMEAFAADPDAAVEATKAYVTDLVDATQAANARAVAVATAELIEPAGSTAAVGSLSTEEVEAMIAFLDDHGLLTGAAPTVEAVCDPLV</sequence>
<evidence type="ECO:0000313" key="4">
    <source>
        <dbReference type="Proteomes" id="UP000234778"/>
    </source>
</evidence>
<feature type="domain" description="SsuA/THI5-like" evidence="2">
    <location>
        <begin position="59"/>
        <end position="268"/>
    </location>
</feature>
<dbReference type="PROSITE" id="PS51257">
    <property type="entry name" value="PROKAR_LIPOPROTEIN"/>
    <property type="match status" value="1"/>
</dbReference>
<gene>
    <name evidence="3" type="ORF">CYJ26_00825</name>
</gene>
<keyword evidence="1" id="KW-0732">Signal</keyword>
<dbReference type="GeneID" id="81707491"/>
<feature type="signal peptide" evidence="1">
    <location>
        <begin position="1"/>
        <end position="23"/>
    </location>
</feature>
<dbReference type="PANTHER" id="PTHR31528">
    <property type="entry name" value="4-AMINO-5-HYDROXYMETHYL-2-METHYLPYRIMIDINE PHOSPHATE SYNTHASE THI11-RELATED"/>
    <property type="match status" value="1"/>
</dbReference>
<dbReference type="RefSeq" id="WP_006549746.1">
    <property type="nucleotide sequence ID" value="NZ_JASPEK010000002.1"/>
</dbReference>
<dbReference type="SUPFAM" id="SSF53850">
    <property type="entry name" value="Periplasmic binding protein-like II"/>
    <property type="match status" value="1"/>
</dbReference>
<dbReference type="InterPro" id="IPR006311">
    <property type="entry name" value="TAT_signal"/>
</dbReference>
<dbReference type="Proteomes" id="UP000234778">
    <property type="component" value="Unassembled WGS sequence"/>
</dbReference>
<dbReference type="GO" id="GO:0016740">
    <property type="term" value="F:transferase activity"/>
    <property type="evidence" value="ECO:0007669"/>
    <property type="project" value="UniProtKB-KW"/>
</dbReference>
<evidence type="ECO:0000259" key="2">
    <source>
        <dbReference type="Pfam" id="PF09084"/>
    </source>
</evidence>
<dbReference type="InterPro" id="IPR027939">
    <property type="entry name" value="NMT1/THI5"/>
</dbReference>
<dbReference type="PROSITE" id="PS51318">
    <property type="entry name" value="TAT"/>
    <property type="match status" value="1"/>
</dbReference>
<organism evidence="3 4">
    <name type="scientific">Actinomyces urogenitalis</name>
    <dbReference type="NCBI Taxonomy" id="103621"/>
    <lineage>
        <taxon>Bacteria</taxon>
        <taxon>Bacillati</taxon>
        <taxon>Actinomycetota</taxon>
        <taxon>Actinomycetes</taxon>
        <taxon>Actinomycetales</taxon>
        <taxon>Actinomycetaceae</taxon>
        <taxon>Actinomyces</taxon>
    </lineage>
</organism>
<name>A0A2I1KV47_9ACTO</name>
<dbReference type="Pfam" id="PF09084">
    <property type="entry name" value="NMT1"/>
    <property type="match status" value="1"/>
</dbReference>